<dbReference type="InterPro" id="IPR017170">
    <property type="entry name" value="Lhr-like"/>
</dbReference>
<evidence type="ECO:0000313" key="13">
    <source>
        <dbReference type="Proteomes" id="UP000008386"/>
    </source>
</evidence>
<dbReference type="Proteomes" id="UP000008386">
    <property type="component" value="Chromosome"/>
</dbReference>
<evidence type="ECO:0000256" key="5">
    <source>
        <dbReference type="ARBA" id="ARBA00022840"/>
    </source>
</evidence>
<keyword evidence="8" id="KW-0413">Isomerase</keyword>
<dbReference type="Pfam" id="PF19306">
    <property type="entry name" value="WHD_Lhr"/>
    <property type="match status" value="1"/>
</dbReference>
<dbReference type="Gene3D" id="3.40.50.300">
    <property type="entry name" value="P-loop containing nucleotide triphosphate hydrolases"/>
    <property type="match status" value="2"/>
</dbReference>
<protein>
    <submittedName>
        <fullName evidence="12">Large helicase-related protein</fullName>
    </submittedName>
</protein>
<dbReference type="PIRSF" id="PIRSF037307">
    <property type="entry name" value="Lhr-like_helic_prd"/>
    <property type="match status" value="1"/>
</dbReference>
<dbReference type="CDD" id="cd17922">
    <property type="entry name" value="DEXHc_LHR-like"/>
    <property type="match status" value="1"/>
</dbReference>
<evidence type="ECO:0000256" key="1">
    <source>
        <dbReference type="ARBA" id="ARBA00022741"/>
    </source>
</evidence>
<dbReference type="PROSITE" id="PS51192">
    <property type="entry name" value="HELICASE_ATP_BIND_1"/>
    <property type="match status" value="1"/>
</dbReference>
<evidence type="ECO:0000256" key="2">
    <source>
        <dbReference type="ARBA" id="ARBA00022763"/>
    </source>
</evidence>
<dbReference type="EMBL" id="CP002779">
    <property type="protein sequence ID" value="AEH24741.1"/>
    <property type="molecule type" value="Genomic_DNA"/>
</dbReference>
<dbReference type="InterPro" id="IPR001650">
    <property type="entry name" value="Helicase_C-like"/>
</dbReference>
<dbReference type="InterPro" id="IPR014001">
    <property type="entry name" value="Helicase_ATP-bd"/>
</dbReference>
<keyword evidence="2" id="KW-0227">DNA damage</keyword>
<dbReference type="GO" id="GO:0016887">
    <property type="term" value="F:ATP hydrolysis activity"/>
    <property type="evidence" value="ECO:0007669"/>
    <property type="project" value="TreeGrafter"/>
</dbReference>
<feature type="domain" description="Helicase ATP-binding" evidence="10">
    <location>
        <begin position="24"/>
        <end position="199"/>
    </location>
</feature>
<dbReference type="OrthoDB" id="33870at2157"/>
<dbReference type="PANTHER" id="PTHR47962">
    <property type="entry name" value="ATP-DEPENDENT HELICASE LHR-RELATED-RELATED"/>
    <property type="match status" value="1"/>
</dbReference>
<evidence type="ECO:0000256" key="7">
    <source>
        <dbReference type="ARBA" id="ARBA00023204"/>
    </source>
</evidence>
<dbReference type="GO" id="GO:0004386">
    <property type="term" value="F:helicase activity"/>
    <property type="evidence" value="ECO:0007669"/>
    <property type="project" value="UniProtKB-KW"/>
</dbReference>
<evidence type="ECO:0000259" key="11">
    <source>
        <dbReference type="PROSITE" id="PS51194"/>
    </source>
</evidence>
<proteinExistence type="inferred from homology"/>
<dbReference type="GO" id="GO:0003677">
    <property type="term" value="F:DNA binding"/>
    <property type="evidence" value="ECO:0007669"/>
    <property type="project" value="UniProtKB-KW"/>
</dbReference>
<evidence type="ECO:0000256" key="4">
    <source>
        <dbReference type="ARBA" id="ARBA00022806"/>
    </source>
</evidence>
<dbReference type="SUPFAM" id="SSF52540">
    <property type="entry name" value="P-loop containing nucleoside triphosphate hydrolases"/>
    <property type="match status" value="1"/>
</dbReference>
<dbReference type="Pfam" id="PF00270">
    <property type="entry name" value="DEAD"/>
    <property type="match status" value="1"/>
</dbReference>
<dbReference type="PANTHER" id="PTHR47962:SF5">
    <property type="entry name" value="ATP-DEPENDENT HELICASE LHR-RELATED"/>
    <property type="match status" value="1"/>
</dbReference>
<evidence type="ECO:0000259" key="10">
    <source>
        <dbReference type="PROSITE" id="PS51192"/>
    </source>
</evidence>
<dbReference type="PROSITE" id="PS51194">
    <property type="entry name" value="HELICASE_CTER"/>
    <property type="match status" value="1"/>
</dbReference>
<evidence type="ECO:0000313" key="12">
    <source>
        <dbReference type="EMBL" id="AEH24741.1"/>
    </source>
</evidence>
<dbReference type="HOGENOM" id="CLU_002025_0_0_2"/>
<dbReference type="InterPro" id="IPR052511">
    <property type="entry name" value="ATP-dep_Helicase"/>
</dbReference>
<dbReference type="STRING" id="529709.PYCH_10600"/>
<dbReference type="InterPro" id="IPR013701">
    <property type="entry name" value="Lhr-like_DEAD/DEAH_assoc"/>
</dbReference>
<dbReference type="InterPro" id="IPR045628">
    <property type="entry name" value="Lhr_WH_dom"/>
</dbReference>
<dbReference type="GO" id="GO:0005524">
    <property type="term" value="F:ATP binding"/>
    <property type="evidence" value="ECO:0007669"/>
    <property type="project" value="UniProtKB-KW"/>
</dbReference>
<dbReference type="AlphaFoldDB" id="F8AEQ9"/>
<dbReference type="SMART" id="SM00490">
    <property type="entry name" value="HELICc"/>
    <property type="match status" value="1"/>
</dbReference>
<dbReference type="SMART" id="SM00487">
    <property type="entry name" value="DEXDc"/>
    <property type="match status" value="1"/>
</dbReference>
<dbReference type="GeneID" id="10837634"/>
<dbReference type="GO" id="GO:0006281">
    <property type="term" value="P:DNA repair"/>
    <property type="evidence" value="ECO:0007669"/>
    <property type="project" value="UniProtKB-KW"/>
</dbReference>
<organism evidence="12 13">
    <name type="scientific">Pyrococcus yayanosii (strain CH1 / JCM 16557)</name>
    <dbReference type="NCBI Taxonomy" id="529709"/>
    <lineage>
        <taxon>Archaea</taxon>
        <taxon>Methanobacteriati</taxon>
        <taxon>Methanobacteriota</taxon>
        <taxon>Thermococci</taxon>
        <taxon>Thermococcales</taxon>
        <taxon>Thermococcaceae</taxon>
        <taxon>Pyrococcus</taxon>
    </lineage>
</organism>
<keyword evidence="13" id="KW-1185">Reference proteome</keyword>
<dbReference type="Pfam" id="PF08494">
    <property type="entry name" value="DEAD_assoc"/>
    <property type="match status" value="1"/>
</dbReference>
<sequence length="914" mass="104406">MHITLRKAVREKFGSLNELQIKAFREIKAGKSVLIIAPTGSGKTEAAFLPVLDTILKEGLKPIAALYIAPLKALNRDLLERLEWWGEKTGVRVEVRHGDTPQSRRARQVRNPPHVLIITPETLGIILTMNSLRPYLRNVRYVIVDEVAELVDNKRGAQLILNLERLALLADFQRIGLSATIGNEREVMEWLGAEIVVKPSLRKEYSFTVLFPAPDERDADLAERLKVPIDVAARLRVLWEIVERHERALIFVNTRQFAEVLAHRLKVWGKPVEVHHGSLSREARVEAERKLKEGKVKALVCTSSMELGIDIGDVDVVIQYMSPRQVNRLIQRAGRSRHRLGEVSEAYVIATSVEDYLQSLVIAKRVLEGKLEPVRPYKNALDVLAHFVIGLLIENRTMKVWEPYQVAKRAYPYKELEWEDYLKVIRMLEEANIISQDEEGNLKLRRNAYRYYFENLSTIPDEVSYRVLDVTSGRVIGRIDESFAMNLTEGVEFIMHGRSWVVLEINEEAFLIKVRESGNVEGAVPSWEGEMIPVPFEIAREVGRLRRELVFDMERGKRLIKGVKFREEELRRAVEILRKQEPLPTDRDVCVESLPKFLVIHADFGNNVNEALGRFVWALLSLKYGKIFAFRAQAHTLVFRTPFQLNPEEVKGYLTMGAGRLREFVAASLREGPIYRWRMLNVARRMGALRRNARIKAVEKLFGGTIIEKETLNELFHDKIDVERAEKVLEEIREGKIRVRTMLAKEPSPLASANITVGGEFLVAGGLDRDELLEIFRRRLLDSSIVLVCTNCGKAWETRVGRLEERAEELKCPACGSIMLAPLHPKDAEEFQKALKKMRRGKSLSPEEVKAYRKGLKASDLLRSYGFDAILALATYGVGPGTATRLLAQYRGAALLLVLMEAEKQFIRTKRFWR</sequence>
<dbReference type="KEGG" id="pya:PYCH_10600"/>
<evidence type="ECO:0000256" key="9">
    <source>
        <dbReference type="ARBA" id="ARBA00093467"/>
    </source>
</evidence>
<dbReference type="GO" id="GO:0140097">
    <property type="term" value="F:catalytic activity, acting on DNA"/>
    <property type="evidence" value="ECO:0007669"/>
    <property type="project" value="UniProtKB-ARBA"/>
</dbReference>
<dbReference type="InterPro" id="IPR027417">
    <property type="entry name" value="P-loop_NTPase"/>
</dbReference>
<accession>F8AEQ9</accession>
<dbReference type="Pfam" id="PF00271">
    <property type="entry name" value="Helicase_C"/>
    <property type="match status" value="1"/>
</dbReference>
<reference evidence="12 13" key="1">
    <citation type="journal article" date="2011" name="J. Bacteriol.">
        <title>Complete genome sequence of the obligate piezophilic hyperthermophilic archaeon Pyrococcus yayanosii CH1.</title>
        <authorList>
            <person name="Jun X."/>
            <person name="Lupeng L."/>
            <person name="Minjuan X."/>
            <person name="Oger P."/>
            <person name="Fengping W."/>
            <person name="Jebbar M."/>
            <person name="Xiang X."/>
        </authorList>
    </citation>
    <scope>NUCLEOTIDE SEQUENCE [LARGE SCALE GENOMIC DNA]</scope>
    <source>
        <strain evidence="13">CH1 / JCM 16557</strain>
    </source>
</reference>
<keyword evidence="7" id="KW-0234">DNA repair</keyword>
<evidence type="ECO:0000256" key="8">
    <source>
        <dbReference type="ARBA" id="ARBA00023235"/>
    </source>
</evidence>
<gene>
    <name evidence="12" type="ordered locus">PYCH_10600</name>
</gene>
<evidence type="ECO:0000256" key="6">
    <source>
        <dbReference type="ARBA" id="ARBA00023125"/>
    </source>
</evidence>
<dbReference type="InterPro" id="IPR011545">
    <property type="entry name" value="DEAD/DEAH_box_helicase_dom"/>
</dbReference>
<name>F8AEQ9_PYRYC</name>
<keyword evidence="4 12" id="KW-0347">Helicase</keyword>
<keyword evidence="5" id="KW-0067">ATP-binding</keyword>
<dbReference type="eggNOG" id="arCOG00557">
    <property type="taxonomic scope" value="Archaea"/>
</dbReference>
<feature type="domain" description="Helicase C-terminal" evidence="11">
    <location>
        <begin position="234"/>
        <end position="382"/>
    </location>
</feature>
<keyword evidence="6" id="KW-0238">DNA-binding</keyword>
<comment type="similarity">
    <text evidence="9">Belongs to the Lhr helicase family. Lhr-Core subfamily.</text>
</comment>
<evidence type="ECO:0000256" key="3">
    <source>
        <dbReference type="ARBA" id="ARBA00022801"/>
    </source>
</evidence>
<keyword evidence="1" id="KW-0547">Nucleotide-binding</keyword>
<dbReference type="RefSeq" id="WP_013905797.1">
    <property type="nucleotide sequence ID" value="NC_015680.1"/>
</dbReference>
<keyword evidence="3" id="KW-0378">Hydrolase</keyword>